<reference evidence="1 2" key="1">
    <citation type="submission" date="2019-04" db="EMBL/GenBank/DDBJ databases">
        <authorList>
            <consortium name="DOE Joint Genome Institute"/>
            <person name="Mondo S."/>
            <person name="Kjaerbolling I."/>
            <person name="Vesth T."/>
            <person name="Frisvad J.C."/>
            <person name="Nybo J.L."/>
            <person name="Theobald S."/>
            <person name="Kildgaard S."/>
            <person name="Isbrandt T."/>
            <person name="Kuo A."/>
            <person name="Sato A."/>
            <person name="Lyhne E.K."/>
            <person name="Kogle M.E."/>
            <person name="Wiebenga A."/>
            <person name="Kun R.S."/>
            <person name="Lubbers R.J."/>
            <person name="Makela M.R."/>
            <person name="Barry K."/>
            <person name="Chovatia M."/>
            <person name="Clum A."/>
            <person name="Daum C."/>
            <person name="Haridas S."/>
            <person name="He G."/>
            <person name="LaButti K."/>
            <person name="Lipzen A."/>
            <person name="Riley R."/>
            <person name="Salamov A."/>
            <person name="Simmons B.A."/>
            <person name="Magnuson J.K."/>
            <person name="Henrissat B."/>
            <person name="Mortensen U.H."/>
            <person name="Larsen T.O."/>
            <person name="Devries R.P."/>
            <person name="Grigoriev I.V."/>
            <person name="Machida M."/>
            <person name="Baker S.E."/>
            <person name="Andersen M.R."/>
            <person name="Cantor M.N."/>
            <person name="Hua S.X."/>
        </authorList>
    </citation>
    <scope>NUCLEOTIDE SEQUENCE [LARGE SCALE GENOMIC DNA]</scope>
    <source>
        <strain evidence="1 2">CBS 117616</strain>
    </source>
</reference>
<evidence type="ECO:0000313" key="1">
    <source>
        <dbReference type="EMBL" id="KAE8413166.1"/>
    </source>
</evidence>
<organism evidence="1 2">
    <name type="scientific">Aspergillus pseudocaelatus</name>
    <dbReference type="NCBI Taxonomy" id="1825620"/>
    <lineage>
        <taxon>Eukaryota</taxon>
        <taxon>Fungi</taxon>
        <taxon>Dikarya</taxon>
        <taxon>Ascomycota</taxon>
        <taxon>Pezizomycotina</taxon>
        <taxon>Eurotiomycetes</taxon>
        <taxon>Eurotiomycetidae</taxon>
        <taxon>Eurotiales</taxon>
        <taxon>Aspergillaceae</taxon>
        <taxon>Aspergillus</taxon>
        <taxon>Aspergillus subgen. Circumdati</taxon>
    </lineage>
</organism>
<protein>
    <submittedName>
        <fullName evidence="1">Uncharacterized protein</fullName>
    </submittedName>
</protein>
<evidence type="ECO:0000313" key="2">
    <source>
        <dbReference type="Proteomes" id="UP000325395"/>
    </source>
</evidence>
<dbReference type="EMBL" id="ML735813">
    <property type="protein sequence ID" value="KAE8413166.1"/>
    <property type="molecule type" value="Genomic_DNA"/>
</dbReference>
<keyword evidence="2" id="KW-1185">Reference proteome</keyword>
<accession>A0ABQ6WAI2</accession>
<dbReference type="Proteomes" id="UP000325395">
    <property type="component" value="Unassembled WGS sequence"/>
</dbReference>
<name>A0ABQ6WAI2_9EURO</name>
<sequence length="100" mass="11309">MSTMSAYLSSKFTLCGCIFDMGSINCNEFLWCTGQKLIQTEESCMCEVCLRKEGMVLRRAALARKLEPDRFGATAKSDWVSEENVAKERLIEADQETPKK</sequence>
<gene>
    <name evidence="1" type="ORF">BDV36DRAFT_269250</name>
</gene>
<proteinExistence type="predicted"/>